<evidence type="ECO:0000313" key="3">
    <source>
        <dbReference type="Proteomes" id="UP000717996"/>
    </source>
</evidence>
<protein>
    <submittedName>
        <fullName evidence="2">Uncharacterized protein</fullName>
    </submittedName>
</protein>
<comment type="caution">
    <text evidence="2">The sequence shown here is derived from an EMBL/GenBank/DDBJ whole genome shotgun (WGS) entry which is preliminary data.</text>
</comment>
<dbReference type="AlphaFoldDB" id="A0A9P6XZX8"/>
<proteinExistence type="predicted"/>
<organism evidence="2 3">
    <name type="scientific">Rhizopus oryzae</name>
    <name type="common">Mucormycosis agent</name>
    <name type="synonym">Rhizopus arrhizus var. delemar</name>
    <dbReference type="NCBI Taxonomy" id="64495"/>
    <lineage>
        <taxon>Eukaryota</taxon>
        <taxon>Fungi</taxon>
        <taxon>Fungi incertae sedis</taxon>
        <taxon>Mucoromycota</taxon>
        <taxon>Mucoromycotina</taxon>
        <taxon>Mucoromycetes</taxon>
        <taxon>Mucorales</taxon>
        <taxon>Mucorineae</taxon>
        <taxon>Rhizopodaceae</taxon>
        <taxon>Rhizopus</taxon>
    </lineage>
</organism>
<dbReference type="EMBL" id="JAANIT010002500">
    <property type="protein sequence ID" value="KAG1536260.1"/>
    <property type="molecule type" value="Genomic_DNA"/>
</dbReference>
<dbReference type="Proteomes" id="UP000717996">
    <property type="component" value="Unassembled WGS sequence"/>
</dbReference>
<dbReference type="OrthoDB" id="2224005at2759"/>
<name>A0A9P6XZX8_RHIOR</name>
<accession>A0A9P6XZX8</accession>
<reference evidence="2" key="1">
    <citation type="journal article" date="2020" name="Microb. Genom.">
        <title>Genetic diversity of clinical and environmental Mucorales isolates obtained from an investigation of mucormycosis cases among solid organ transplant recipients.</title>
        <authorList>
            <person name="Nguyen M.H."/>
            <person name="Kaul D."/>
            <person name="Muto C."/>
            <person name="Cheng S.J."/>
            <person name="Richter R.A."/>
            <person name="Bruno V.M."/>
            <person name="Liu G."/>
            <person name="Beyhan S."/>
            <person name="Sundermann A.J."/>
            <person name="Mounaud S."/>
            <person name="Pasculle A.W."/>
            <person name="Nierman W.C."/>
            <person name="Driscoll E."/>
            <person name="Cumbie R."/>
            <person name="Clancy C.J."/>
            <person name="Dupont C.L."/>
        </authorList>
    </citation>
    <scope>NUCLEOTIDE SEQUENCE</scope>
    <source>
        <strain evidence="2">GL16</strain>
    </source>
</reference>
<gene>
    <name evidence="2" type="ORF">G6F51_011068</name>
</gene>
<evidence type="ECO:0000256" key="1">
    <source>
        <dbReference type="SAM" id="MobiDB-lite"/>
    </source>
</evidence>
<evidence type="ECO:0000313" key="2">
    <source>
        <dbReference type="EMBL" id="KAG1536260.1"/>
    </source>
</evidence>
<sequence length="248" mass="28799">MEAKCLDSGTRFKLFTSNFALMHYMINYFREATRHKITGLASSSAFTFNNTTRAFCSTRINMNAIRPIAMVDDNNRVIATNARKMKAKDFDNRKHKKLQYLLFKYVWEHIDNKNVVEQRNLNKEAFVYALINLHDELCDNGTLTGAEKLCPVQVVEQIPLSKRHRGSSSHRPQVHFVRDIEYSWNKKVPTVDWENDSLKFERIVNENIPFDASTIGEVEEEAQETFTSPYRRRRGDDVTMSKFSSSGV</sequence>
<feature type="region of interest" description="Disordered" evidence="1">
    <location>
        <begin position="219"/>
        <end position="248"/>
    </location>
</feature>